<feature type="transmembrane region" description="Helical" evidence="10">
    <location>
        <begin position="245"/>
        <end position="267"/>
    </location>
</feature>
<evidence type="ECO:0000256" key="1">
    <source>
        <dbReference type="ARBA" id="ARBA00004651"/>
    </source>
</evidence>
<dbReference type="EMBL" id="NSJF01000006">
    <property type="protein sequence ID" value="PAT33792.1"/>
    <property type="molecule type" value="Genomic_DNA"/>
</dbReference>
<keyword evidence="3" id="KW-0050">Antiport</keyword>
<feature type="transmembrane region" description="Helical" evidence="10">
    <location>
        <begin position="765"/>
        <end position="783"/>
    </location>
</feature>
<gene>
    <name evidence="16" type="ORF">CK620_11595</name>
</gene>
<evidence type="ECO:0000256" key="4">
    <source>
        <dbReference type="ARBA" id="ARBA00022475"/>
    </source>
</evidence>
<evidence type="ECO:0000256" key="5">
    <source>
        <dbReference type="ARBA" id="ARBA00022692"/>
    </source>
</evidence>
<feature type="transmembrane region" description="Helical" evidence="10">
    <location>
        <begin position="928"/>
        <end position="955"/>
    </location>
</feature>
<dbReference type="Pfam" id="PF00361">
    <property type="entry name" value="Proton_antipo_M"/>
    <property type="match status" value="1"/>
</dbReference>
<evidence type="ECO:0000259" key="14">
    <source>
        <dbReference type="Pfam" id="PF13244"/>
    </source>
</evidence>
<feature type="transmembrane region" description="Helical" evidence="10">
    <location>
        <begin position="6"/>
        <end position="23"/>
    </location>
</feature>
<sequence length="1007" mass="110447">MEPVALSTIVLLPFIGSLIASALPSNARNIESTMAGLIALFCAVQLAMYFPGIARGEVYEQDFLWLASYGLNLSMRMDGFAWMFGMLVYGIGALVVLYARYYMSPQDPVPRFFSFLQAFMGSMAGVVLAGNIIQLAFFWELTSIFSFLLIGYWHHRKDARRGARMALTVTGAGGLCLFAGALLLGHIVGSYDLDNVLAAGSQIRNHSAYTTVLVLVLLGVFTKSAQFPFHFWLPNAMAAPTPVSAYLHSATMVKAGVFLLGRFWPVLSGTQEWFWIVSIVGATTLLFAAFMAMFQNDLKGLLAYSTISHLGLITLLFGLNRELAAVAAVFHIMNHATFKASLFMVVGIVDHETGTRDIRRLSGLRKLMPVTTVLALVATAAMAGVPFFNGFLSKEMFFAETVLVHAPAYIQASLPVLAVTFGIFSAIYSLHFAYDVFFGPKADDLPKKPHDPPIWMNVPVGLLVVICCAVGVLPNLTVGSFLAAAATPVVGGQLPEYSLAIWHGINKPLIMSVIALVVGTGLFFFVARYVRGKGYLVDYAFTWTLTGQRIFEYTLASLTRTSRSLRLRLTTNRLQWQMFWVVMVTFLAVGLPLWHGGLTIGDRAVQPISPGFGAIWFVGTICAIAAAWQAKFHRLASMVMLGATGLCVVLSFLWFSAPDLGLTQLTVEIATTILLLLGLRWLPQRDKSIRPASWAIDQSVAQARRARDLVIALVAGSGIALLTYAMLSRPFDDSASTFYLERAYTEGGGTNVVNVMLVDFRAFDTFGEIVVLAIVALTVYALLRRFRPARETMDLPMQQRVLPGDLITDLFNPRQAKDTAIGYLTVPAVLVRLLLPITTLVSVYFFMRGHNEPGGGFVAGLVFSLGLLLQYIVSGTQWVEANLTLYPRRWIAFGLACAIATGAGAFYWDYPFMTTHTAHLELPYLGEIHIASAMFFDLGVFAVVVGATLLILTALAHQSTRGHRYHARKLEEEAEAREAARVNYMRAKAAYEAVARFNVDPQNPHNS</sequence>
<keyword evidence="5 9" id="KW-0812">Transmembrane</keyword>
<dbReference type="InterPro" id="IPR050616">
    <property type="entry name" value="CPA3_Na-H_Antiporter_A"/>
</dbReference>
<evidence type="ECO:0000256" key="2">
    <source>
        <dbReference type="ARBA" id="ARBA00022448"/>
    </source>
</evidence>
<dbReference type="InterPro" id="IPR001516">
    <property type="entry name" value="Proton_antipo_N"/>
</dbReference>
<evidence type="ECO:0000259" key="15">
    <source>
        <dbReference type="Pfam" id="PF20501"/>
    </source>
</evidence>
<feature type="transmembrane region" description="Helical" evidence="10">
    <location>
        <begin position="35"/>
        <end position="54"/>
    </location>
</feature>
<feature type="transmembrane region" description="Helical" evidence="10">
    <location>
        <begin position="509"/>
        <end position="530"/>
    </location>
</feature>
<feature type="domain" description="Na+/H+ antiporter MnhB subunit-related protein" evidence="13">
    <location>
        <begin position="827"/>
        <end position="949"/>
    </location>
</feature>
<dbReference type="GO" id="GO:0006811">
    <property type="term" value="P:monoatomic ion transport"/>
    <property type="evidence" value="ECO:0007669"/>
    <property type="project" value="UniProtKB-KW"/>
</dbReference>
<dbReference type="Pfam" id="PF13244">
    <property type="entry name" value="MbhD"/>
    <property type="match status" value="1"/>
</dbReference>
<feature type="transmembrane region" description="Helical" evidence="10">
    <location>
        <begin position="709"/>
        <end position="727"/>
    </location>
</feature>
<name>A0A2A2A7Q5_9BURK</name>
<dbReference type="InterPro" id="IPR001750">
    <property type="entry name" value="ND/Mrp_TM"/>
</dbReference>
<feature type="domain" description="NADH-Ubiquinone oxidoreductase (complex I) chain 5 N-terminal" evidence="12">
    <location>
        <begin position="68"/>
        <end position="113"/>
    </location>
</feature>
<accession>A0A2A2A7Q5</accession>
<dbReference type="GO" id="GO:0015297">
    <property type="term" value="F:antiporter activity"/>
    <property type="evidence" value="ECO:0007669"/>
    <property type="project" value="UniProtKB-KW"/>
</dbReference>
<feature type="transmembrane region" description="Helical" evidence="10">
    <location>
        <begin position="661"/>
        <end position="682"/>
    </location>
</feature>
<feature type="transmembrane region" description="Helical" evidence="10">
    <location>
        <begin position="367"/>
        <end position="388"/>
    </location>
</feature>
<evidence type="ECO:0000256" key="6">
    <source>
        <dbReference type="ARBA" id="ARBA00022989"/>
    </source>
</evidence>
<dbReference type="AlphaFoldDB" id="A0A2A2A7Q5"/>
<feature type="transmembrane region" description="Helical" evidence="10">
    <location>
        <begin position="576"/>
        <end position="595"/>
    </location>
</feature>
<reference evidence="16 17" key="1">
    <citation type="submission" date="2017-08" db="EMBL/GenBank/DDBJ databases">
        <title>WGS of Clinical strains of the CDC Group NO-1 linked to zoonotic infections in humans.</title>
        <authorList>
            <person name="Bernier A.-M."/>
            <person name="Bernard K."/>
        </authorList>
    </citation>
    <scope>NUCLEOTIDE SEQUENCE [LARGE SCALE GENOMIC DNA]</scope>
    <source>
        <strain evidence="16 17">NML03-0146</strain>
    </source>
</reference>
<feature type="transmembrane region" description="Helical" evidence="10">
    <location>
        <begin position="454"/>
        <end position="473"/>
    </location>
</feature>
<feature type="domain" description="NADH:quinone oxidoreductase/Mrp antiporter transmembrane" evidence="11">
    <location>
        <begin position="129"/>
        <end position="412"/>
    </location>
</feature>
<feature type="transmembrane region" description="Helical" evidence="10">
    <location>
        <begin position="408"/>
        <end position="433"/>
    </location>
</feature>
<keyword evidence="6 10" id="KW-1133">Transmembrane helix</keyword>
<feature type="transmembrane region" description="Helical" evidence="10">
    <location>
        <begin position="635"/>
        <end position="655"/>
    </location>
</feature>
<proteinExistence type="predicted"/>
<evidence type="ECO:0000313" key="16">
    <source>
        <dbReference type="EMBL" id="PAT33792.1"/>
    </source>
</evidence>
<protein>
    <submittedName>
        <fullName evidence="16">Monovalent cation/H+ antiporter subunit A</fullName>
    </submittedName>
</protein>
<comment type="caution">
    <text evidence="16">The sequence shown here is derived from an EMBL/GenBank/DDBJ whole genome shotgun (WGS) entry which is preliminary data.</text>
</comment>
<feature type="transmembrane region" description="Helical" evidence="10">
    <location>
        <begin position="325"/>
        <end position="346"/>
    </location>
</feature>
<feature type="transmembrane region" description="Helical" evidence="10">
    <location>
        <begin position="857"/>
        <end position="878"/>
    </location>
</feature>
<feature type="transmembrane region" description="Helical" evidence="10">
    <location>
        <begin position="136"/>
        <end position="153"/>
    </location>
</feature>
<keyword evidence="4" id="KW-1003">Cell membrane</keyword>
<feature type="transmembrane region" description="Helical" evidence="10">
    <location>
        <begin position="112"/>
        <end position="130"/>
    </location>
</feature>
<dbReference type="NCBIfam" id="NF009288">
    <property type="entry name" value="PRK12648.1"/>
    <property type="match status" value="1"/>
</dbReference>
<dbReference type="PRINTS" id="PR01434">
    <property type="entry name" value="NADHDHGNASE5"/>
</dbReference>
<comment type="subcellular location">
    <subcellularLocation>
        <location evidence="1">Cell membrane</location>
        <topology evidence="1">Multi-pass membrane protein</topology>
    </subcellularLocation>
    <subcellularLocation>
        <location evidence="9">Membrane</location>
        <topology evidence="9">Multi-pass membrane protein</topology>
    </subcellularLocation>
</comment>
<feature type="transmembrane region" description="Helical" evidence="10">
    <location>
        <begin position="301"/>
        <end position="319"/>
    </location>
</feature>
<dbReference type="GO" id="GO:0005886">
    <property type="term" value="C:plasma membrane"/>
    <property type="evidence" value="ECO:0007669"/>
    <property type="project" value="UniProtKB-SubCell"/>
</dbReference>
<keyword evidence="8 10" id="KW-0472">Membrane</keyword>
<keyword evidence="7" id="KW-0406">Ion transport</keyword>
<evidence type="ECO:0000256" key="8">
    <source>
        <dbReference type="ARBA" id="ARBA00023136"/>
    </source>
</evidence>
<dbReference type="PANTHER" id="PTHR43373">
    <property type="entry name" value="NA(+)/H(+) ANTIPORTER SUBUNIT"/>
    <property type="match status" value="1"/>
</dbReference>
<evidence type="ECO:0000313" key="17">
    <source>
        <dbReference type="Proteomes" id="UP000217999"/>
    </source>
</evidence>
<dbReference type="Pfam" id="PF04039">
    <property type="entry name" value="MnhB"/>
    <property type="match status" value="1"/>
</dbReference>
<keyword evidence="2" id="KW-0813">Transport</keyword>
<feature type="transmembrane region" description="Helical" evidence="10">
    <location>
        <begin position="607"/>
        <end position="628"/>
    </location>
</feature>
<evidence type="ECO:0000256" key="7">
    <source>
        <dbReference type="ARBA" id="ARBA00023065"/>
    </source>
</evidence>
<dbReference type="PANTHER" id="PTHR43373:SF1">
    <property type="entry name" value="NA(+)_H(+) ANTIPORTER SUBUNIT A"/>
    <property type="match status" value="1"/>
</dbReference>
<dbReference type="InterPro" id="IPR025383">
    <property type="entry name" value="MrpA_C/MbhD"/>
</dbReference>
<feature type="domain" description="MrpA C-terminal/MbhD" evidence="14">
    <location>
        <begin position="620"/>
        <end position="684"/>
    </location>
</feature>
<evidence type="ECO:0000256" key="10">
    <source>
        <dbReference type="SAM" id="Phobius"/>
    </source>
</evidence>
<organism evidence="16 17">
    <name type="scientific">Vandammella animalimorsus</name>
    <dbReference type="NCBI Taxonomy" id="2029117"/>
    <lineage>
        <taxon>Bacteria</taxon>
        <taxon>Pseudomonadati</taxon>
        <taxon>Pseudomonadota</taxon>
        <taxon>Betaproteobacteria</taxon>
        <taxon>Burkholderiales</taxon>
        <taxon>Comamonadaceae</taxon>
        <taxon>Vandammella</taxon>
    </lineage>
</organism>
<evidence type="ECO:0000259" key="12">
    <source>
        <dbReference type="Pfam" id="PF00662"/>
    </source>
</evidence>
<evidence type="ECO:0000259" key="13">
    <source>
        <dbReference type="Pfam" id="PF04039"/>
    </source>
</evidence>
<dbReference type="InterPro" id="IPR007182">
    <property type="entry name" value="MnhB"/>
</dbReference>
<dbReference type="InterPro" id="IPR046806">
    <property type="entry name" value="MrpA_C/MbhE"/>
</dbReference>
<dbReference type="Pfam" id="PF20501">
    <property type="entry name" value="MbhE"/>
    <property type="match status" value="1"/>
</dbReference>
<evidence type="ECO:0000259" key="11">
    <source>
        <dbReference type="Pfam" id="PF00361"/>
    </source>
</evidence>
<dbReference type="Pfam" id="PF00662">
    <property type="entry name" value="Proton_antipo_N"/>
    <property type="match status" value="1"/>
</dbReference>
<feature type="domain" description="MrpA C-terminal/MbhE" evidence="15">
    <location>
        <begin position="704"/>
        <end position="800"/>
    </location>
</feature>
<feature type="transmembrane region" description="Helical" evidence="10">
    <location>
        <begin position="820"/>
        <end position="845"/>
    </location>
</feature>
<dbReference type="RefSeq" id="WP_095550425.1">
    <property type="nucleotide sequence ID" value="NZ_NSJF01000006.1"/>
</dbReference>
<evidence type="ECO:0000256" key="9">
    <source>
        <dbReference type="RuleBase" id="RU000320"/>
    </source>
</evidence>
<dbReference type="Proteomes" id="UP000217999">
    <property type="component" value="Unassembled WGS sequence"/>
</dbReference>
<evidence type="ECO:0000256" key="3">
    <source>
        <dbReference type="ARBA" id="ARBA00022449"/>
    </source>
</evidence>
<feature type="transmembrane region" description="Helical" evidence="10">
    <location>
        <begin position="890"/>
        <end position="908"/>
    </location>
</feature>
<feature type="transmembrane region" description="Helical" evidence="10">
    <location>
        <begin position="80"/>
        <end position="100"/>
    </location>
</feature>
<feature type="transmembrane region" description="Helical" evidence="10">
    <location>
        <begin position="273"/>
        <end position="294"/>
    </location>
</feature>
<feature type="transmembrane region" description="Helical" evidence="10">
    <location>
        <begin position="165"/>
        <end position="188"/>
    </location>
</feature>